<keyword evidence="3" id="KW-1185">Reference proteome</keyword>
<sequence>MKMENSAYVALCGHNNFGYIEDVSGSYVLVVVFQYGHDNGSGGGESGSSCSDSSPSCSGKPIDPIDGLFAGDGYKVLSFKLWQVAQSLEIVMVNAPTKVSHLMNDAVHYNLLDVASWVDSLLSNLHQPKIVPNPSTFLDLNYIVNTQAGPFP</sequence>
<feature type="domain" description="Transcriptional factor DELLA N-terminal" evidence="1">
    <location>
        <begin position="66"/>
        <end position="128"/>
    </location>
</feature>
<evidence type="ECO:0000313" key="2">
    <source>
        <dbReference type="EMBL" id="KAK3004487.1"/>
    </source>
</evidence>
<accession>A0AA89AJG0</accession>
<name>A0AA89AJG0_9ASTE</name>
<gene>
    <name evidence="2" type="ORF">RJ639_020083</name>
</gene>
<dbReference type="Proteomes" id="UP001188597">
    <property type="component" value="Unassembled WGS sequence"/>
</dbReference>
<organism evidence="2 3">
    <name type="scientific">Escallonia herrerae</name>
    <dbReference type="NCBI Taxonomy" id="1293975"/>
    <lineage>
        <taxon>Eukaryota</taxon>
        <taxon>Viridiplantae</taxon>
        <taxon>Streptophyta</taxon>
        <taxon>Embryophyta</taxon>
        <taxon>Tracheophyta</taxon>
        <taxon>Spermatophyta</taxon>
        <taxon>Magnoliopsida</taxon>
        <taxon>eudicotyledons</taxon>
        <taxon>Gunneridae</taxon>
        <taxon>Pentapetalae</taxon>
        <taxon>asterids</taxon>
        <taxon>campanulids</taxon>
        <taxon>Escalloniales</taxon>
        <taxon>Escalloniaceae</taxon>
        <taxon>Escallonia</taxon>
    </lineage>
</organism>
<dbReference type="InterPro" id="IPR021914">
    <property type="entry name" value="TF_DELLA_N"/>
</dbReference>
<evidence type="ECO:0000259" key="1">
    <source>
        <dbReference type="Pfam" id="PF12041"/>
    </source>
</evidence>
<dbReference type="InterPro" id="IPR038088">
    <property type="entry name" value="DELLA_N_sf"/>
</dbReference>
<protein>
    <recommendedName>
        <fullName evidence="1">Transcriptional factor DELLA N-terminal domain-containing protein</fullName>
    </recommendedName>
</protein>
<reference evidence="2" key="1">
    <citation type="submission" date="2022-12" db="EMBL/GenBank/DDBJ databases">
        <title>Draft genome assemblies for two species of Escallonia (Escalloniales).</title>
        <authorList>
            <person name="Chanderbali A."/>
            <person name="Dervinis C."/>
            <person name="Anghel I."/>
            <person name="Soltis D."/>
            <person name="Soltis P."/>
            <person name="Zapata F."/>
        </authorList>
    </citation>
    <scope>NUCLEOTIDE SEQUENCE</scope>
    <source>
        <strain evidence="2">UCBG64.0493</strain>
        <tissue evidence="2">Leaf</tissue>
    </source>
</reference>
<proteinExistence type="predicted"/>
<evidence type="ECO:0000313" key="3">
    <source>
        <dbReference type="Proteomes" id="UP001188597"/>
    </source>
</evidence>
<dbReference type="Pfam" id="PF12041">
    <property type="entry name" value="DELLA"/>
    <property type="match status" value="1"/>
</dbReference>
<dbReference type="AlphaFoldDB" id="A0AA89AJG0"/>
<dbReference type="SMART" id="SM01129">
    <property type="entry name" value="DELLA"/>
    <property type="match status" value="1"/>
</dbReference>
<dbReference type="Gene3D" id="1.10.10.1290">
    <property type="entry name" value="Transcriptional regulator DELLA, N-terminal domain"/>
    <property type="match status" value="1"/>
</dbReference>
<dbReference type="EMBL" id="JAVXUP010002246">
    <property type="protein sequence ID" value="KAK3004487.1"/>
    <property type="molecule type" value="Genomic_DNA"/>
</dbReference>
<comment type="caution">
    <text evidence="2">The sequence shown here is derived from an EMBL/GenBank/DDBJ whole genome shotgun (WGS) entry which is preliminary data.</text>
</comment>